<dbReference type="EMBL" id="AB170434">
    <property type="protein sequence ID" value="BAE87497.1"/>
    <property type="molecule type" value="mRNA"/>
</dbReference>
<proteinExistence type="evidence at transcript level"/>
<dbReference type="AlphaFoldDB" id="I7GJR9"/>
<sequence>MYRQTPVSSWGCPRRPRSSTVLPRYLPGGPALVGPWQWLCPSELDSHGPCFIQHSSKVGTPGTLVSSTLCPNFGLP</sequence>
<accession>I7GJR9</accession>
<organism evidence="1">
    <name type="scientific">Macaca fascicularis</name>
    <name type="common">Crab-eating macaque</name>
    <name type="synonym">Cynomolgus monkey</name>
    <dbReference type="NCBI Taxonomy" id="9541"/>
    <lineage>
        <taxon>Eukaryota</taxon>
        <taxon>Metazoa</taxon>
        <taxon>Chordata</taxon>
        <taxon>Craniata</taxon>
        <taxon>Vertebrata</taxon>
        <taxon>Euteleostomi</taxon>
        <taxon>Mammalia</taxon>
        <taxon>Eutheria</taxon>
        <taxon>Euarchontoglires</taxon>
        <taxon>Primates</taxon>
        <taxon>Haplorrhini</taxon>
        <taxon>Catarrhini</taxon>
        <taxon>Cercopithecidae</taxon>
        <taxon>Cercopithecinae</taxon>
        <taxon>Macaca</taxon>
    </lineage>
</organism>
<reference evidence="1" key="1">
    <citation type="journal article" date="2007" name="PLoS Biol.">
        <title>Rate of evolution in brain-expressed genes in humans and other primates.</title>
        <authorList>
            <person name="Wang H.-Y."/>
            <person name="Chien H.-C."/>
            <person name="Osada N."/>
            <person name="Hashimoto K."/>
            <person name="Sugano S."/>
            <person name="Gojobori T."/>
            <person name="Chou C.-K."/>
            <person name="Tsai S.-F."/>
            <person name="Wu C.-I."/>
            <person name="Shen C.-K.J."/>
        </authorList>
    </citation>
    <scope>NUCLEOTIDE SEQUENCE</scope>
</reference>
<evidence type="ECO:0000313" key="1">
    <source>
        <dbReference type="EMBL" id="BAE87497.1"/>
    </source>
</evidence>
<name>I7GJR9_MACFA</name>
<protein>
    <submittedName>
        <fullName evidence="1">Macaca fascicularis brain cDNA clone: QmoA-10876, similar to human junctional adhesion molecule 3 (JAM3), mRNA, RefSeq: NM_032801.3</fullName>
    </submittedName>
</protein>